<comment type="caution">
    <text evidence="2">The sequence shown here is derived from an EMBL/GenBank/DDBJ whole genome shotgun (WGS) entry which is preliminary data.</text>
</comment>
<keyword evidence="3" id="KW-1185">Reference proteome</keyword>
<dbReference type="AlphaFoldDB" id="A0AAV2IHQ0"/>
<evidence type="ECO:0000313" key="2">
    <source>
        <dbReference type="EMBL" id="CAL1545136.1"/>
    </source>
</evidence>
<protein>
    <recommendedName>
        <fullName evidence="4">DUF19 domain-containing protein</fullName>
    </recommendedName>
</protein>
<dbReference type="EMBL" id="CAXITT010000680">
    <property type="protein sequence ID" value="CAL1545136.1"/>
    <property type="molecule type" value="Genomic_DNA"/>
</dbReference>
<proteinExistence type="predicted"/>
<feature type="signal peptide" evidence="1">
    <location>
        <begin position="1"/>
        <end position="19"/>
    </location>
</feature>
<evidence type="ECO:0000313" key="3">
    <source>
        <dbReference type="Proteomes" id="UP001497497"/>
    </source>
</evidence>
<keyword evidence="1" id="KW-0732">Signal</keyword>
<accession>A0AAV2IHQ0</accession>
<evidence type="ECO:0008006" key="4">
    <source>
        <dbReference type="Google" id="ProtNLM"/>
    </source>
</evidence>
<feature type="chain" id="PRO_5043416065" description="DUF19 domain-containing protein" evidence="1">
    <location>
        <begin position="20"/>
        <end position="209"/>
    </location>
</feature>
<gene>
    <name evidence="2" type="ORF">GSLYS_00018619001</name>
</gene>
<organism evidence="2 3">
    <name type="scientific">Lymnaea stagnalis</name>
    <name type="common">Great pond snail</name>
    <name type="synonym">Helix stagnalis</name>
    <dbReference type="NCBI Taxonomy" id="6523"/>
    <lineage>
        <taxon>Eukaryota</taxon>
        <taxon>Metazoa</taxon>
        <taxon>Spiralia</taxon>
        <taxon>Lophotrochozoa</taxon>
        <taxon>Mollusca</taxon>
        <taxon>Gastropoda</taxon>
        <taxon>Heterobranchia</taxon>
        <taxon>Euthyneura</taxon>
        <taxon>Panpulmonata</taxon>
        <taxon>Hygrophila</taxon>
        <taxon>Lymnaeoidea</taxon>
        <taxon>Lymnaeidae</taxon>
        <taxon>Lymnaea</taxon>
    </lineage>
</organism>
<name>A0AAV2IHQ0_LYMST</name>
<reference evidence="2 3" key="1">
    <citation type="submission" date="2024-04" db="EMBL/GenBank/DDBJ databases">
        <authorList>
            <consortium name="Genoscope - CEA"/>
            <person name="William W."/>
        </authorList>
    </citation>
    <scope>NUCLEOTIDE SEQUENCE [LARGE SCALE GENOMIC DNA]</scope>
</reference>
<dbReference type="Proteomes" id="UP001497497">
    <property type="component" value="Unassembled WGS sequence"/>
</dbReference>
<evidence type="ECO:0000256" key="1">
    <source>
        <dbReference type="SAM" id="SignalP"/>
    </source>
</evidence>
<sequence>MKMFKLILALLCFVIFCECNKLRRDDACYQLELCQSPLAIIQFNYREGMDEQFCQAEATFKNCIEALGTQCNESFHIEEVERMLVAGEFICSNEGSQVIHAAAAQSDCITNATKKSEMETTIRNCKISALTSAFRQGRPASGFVAEESTEEALFCHLVQHYLTCVTNYINENCGAIYGAFLRELIQRTTRPSLRCELFAGHVRRLRDAV</sequence>